<evidence type="ECO:0000256" key="6">
    <source>
        <dbReference type="ARBA" id="ARBA00022825"/>
    </source>
</evidence>
<dbReference type="InterPro" id="IPR009003">
    <property type="entry name" value="Peptidase_S1_PA"/>
</dbReference>
<evidence type="ECO:0000256" key="2">
    <source>
        <dbReference type="ARBA" id="ARBA00009228"/>
    </source>
</evidence>
<evidence type="ECO:0000256" key="4">
    <source>
        <dbReference type="ARBA" id="ARBA00022670"/>
    </source>
</evidence>
<evidence type="ECO:0000313" key="9">
    <source>
        <dbReference type="EMBL" id="POI19233.1"/>
    </source>
</evidence>
<dbReference type="OrthoDB" id="10012881at2759"/>
<protein>
    <recommendedName>
        <fullName evidence="8">Peptidase S1 domain-containing protein</fullName>
    </recommendedName>
</protein>
<dbReference type="GO" id="GO:0006508">
    <property type="term" value="P:proteolysis"/>
    <property type="evidence" value="ECO:0007669"/>
    <property type="project" value="UniProtKB-KW"/>
</dbReference>
<keyword evidence="7" id="KW-1015">Disulfide bond</keyword>
<evidence type="ECO:0000256" key="3">
    <source>
        <dbReference type="ARBA" id="ARBA00022525"/>
    </source>
</evidence>
<dbReference type="Gene3D" id="2.40.10.10">
    <property type="entry name" value="Trypsin-like serine proteases"/>
    <property type="match status" value="1"/>
</dbReference>
<dbReference type="SUPFAM" id="SSF50494">
    <property type="entry name" value="Trypsin-like serine proteases"/>
    <property type="match status" value="1"/>
</dbReference>
<feature type="domain" description="Peptidase S1" evidence="8">
    <location>
        <begin position="1"/>
        <end position="93"/>
    </location>
</feature>
<dbReference type="PANTHER" id="PTHR24264">
    <property type="entry name" value="TRYPSIN-RELATED"/>
    <property type="match status" value="1"/>
</dbReference>
<dbReference type="EMBL" id="PPHD01106149">
    <property type="protein sequence ID" value="POI19233.1"/>
    <property type="molecule type" value="Genomic_DNA"/>
</dbReference>
<sequence length="98" mass="10702">YFPDVLQCGVVYTITNEECSKLYPKGITKNMLCAGLSSGGTDSCQGDSGGPLVCHDELQGIVSWGMQVCGRRGKPGVYTRVCAFTNWIHDTIRRNSRP</sequence>
<organism evidence="9 10">
    <name type="scientific">Bambusicola thoracicus</name>
    <name type="common">Chinese bamboo-partridge</name>
    <name type="synonym">Perdix thoracica</name>
    <dbReference type="NCBI Taxonomy" id="9083"/>
    <lineage>
        <taxon>Eukaryota</taxon>
        <taxon>Metazoa</taxon>
        <taxon>Chordata</taxon>
        <taxon>Craniata</taxon>
        <taxon>Vertebrata</taxon>
        <taxon>Euteleostomi</taxon>
        <taxon>Archelosauria</taxon>
        <taxon>Archosauria</taxon>
        <taxon>Dinosauria</taxon>
        <taxon>Saurischia</taxon>
        <taxon>Theropoda</taxon>
        <taxon>Coelurosauria</taxon>
        <taxon>Aves</taxon>
        <taxon>Neognathae</taxon>
        <taxon>Galloanserae</taxon>
        <taxon>Galliformes</taxon>
        <taxon>Phasianidae</taxon>
        <taxon>Perdicinae</taxon>
        <taxon>Bambusicola</taxon>
    </lineage>
</organism>
<gene>
    <name evidence="9" type="ORF">CIB84_017023</name>
</gene>
<dbReference type="AlphaFoldDB" id="A0A2P4S563"/>
<dbReference type="SMART" id="SM00020">
    <property type="entry name" value="Tryp_SPc"/>
    <property type="match status" value="1"/>
</dbReference>
<dbReference type="InterPro" id="IPR050127">
    <property type="entry name" value="Serine_Proteases_S1"/>
</dbReference>
<name>A0A2P4S563_BAMTH</name>
<accession>A0A2P4S563</accession>
<comment type="similarity">
    <text evidence="2">Belongs to the peptidase S1 family. Snake venom subfamily.</text>
</comment>
<dbReference type="PANTHER" id="PTHR24264:SF15">
    <property type="entry name" value="RIKEN CDNA 2210010C04 GENE"/>
    <property type="match status" value="1"/>
</dbReference>
<evidence type="ECO:0000259" key="8">
    <source>
        <dbReference type="PROSITE" id="PS50240"/>
    </source>
</evidence>
<dbReference type="Pfam" id="PF00089">
    <property type="entry name" value="Trypsin"/>
    <property type="match status" value="1"/>
</dbReference>
<keyword evidence="4" id="KW-0645">Protease</keyword>
<keyword evidence="10" id="KW-1185">Reference proteome</keyword>
<reference evidence="9 10" key="1">
    <citation type="submission" date="2018-01" db="EMBL/GenBank/DDBJ databases">
        <title>Comparison of the Chinese Bamboo Partridge and Red Junglefowl genome sequences highlights the importance of demography in genome evolution.</title>
        <authorList>
            <person name="Tiley G.P."/>
            <person name="Kimball R.T."/>
            <person name="Braun E.L."/>
            <person name="Burleigh J.G."/>
        </authorList>
    </citation>
    <scope>NUCLEOTIDE SEQUENCE [LARGE SCALE GENOMIC DNA]</scope>
    <source>
        <strain evidence="9">RTK389</strain>
        <tissue evidence="9">Blood</tissue>
    </source>
</reference>
<dbReference type="CDD" id="cd00190">
    <property type="entry name" value="Tryp_SPc"/>
    <property type="match status" value="1"/>
</dbReference>
<keyword evidence="6" id="KW-0720">Serine protease</keyword>
<dbReference type="Proteomes" id="UP000237246">
    <property type="component" value="Unassembled WGS sequence"/>
</dbReference>
<evidence type="ECO:0000256" key="7">
    <source>
        <dbReference type="ARBA" id="ARBA00023157"/>
    </source>
</evidence>
<keyword evidence="3" id="KW-0964">Secreted</keyword>
<dbReference type="GO" id="GO:0005615">
    <property type="term" value="C:extracellular space"/>
    <property type="evidence" value="ECO:0007669"/>
    <property type="project" value="TreeGrafter"/>
</dbReference>
<dbReference type="PROSITE" id="PS00135">
    <property type="entry name" value="TRYPSIN_SER"/>
    <property type="match status" value="1"/>
</dbReference>
<keyword evidence="5" id="KW-0378">Hydrolase</keyword>
<dbReference type="PROSITE" id="PS50240">
    <property type="entry name" value="TRYPSIN_DOM"/>
    <property type="match status" value="1"/>
</dbReference>
<evidence type="ECO:0000256" key="5">
    <source>
        <dbReference type="ARBA" id="ARBA00022801"/>
    </source>
</evidence>
<comment type="subcellular location">
    <subcellularLocation>
        <location evidence="1">Secreted</location>
    </subcellularLocation>
</comment>
<proteinExistence type="inferred from homology"/>
<evidence type="ECO:0000256" key="1">
    <source>
        <dbReference type="ARBA" id="ARBA00004613"/>
    </source>
</evidence>
<dbReference type="InterPro" id="IPR001254">
    <property type="entry name" value="Trypsin_dom"/>
</dbReference>
<dbReference type="InterPro" id="IPR033116">
    <property type="entry name" value="TRYPSIN_SER"/>
</dbReference>
<evidence type="ECO:0000313" key="10">
    <source>
        <dbReference type="Proteomes" id="UP000237246"/>
    </source>
</evidence>
<comment type="caution">
    <text evidence="9">The sequence shown here is derived from an EMBL/GenBank/DDBJ whole genome shotgun (WGS) entry which is preliminary data.</text>
</comment>
<feature type="non-terminal residue" evidence="9">
    <location>
        <position position="1"/>
    </location>
</feature>
<dbReference type="InterPro" id="IPR043504">
    <property type="entry name" value="Peptidase_S1_PA_chymotrypsin"/>
</dbReference>
<dbReference type="GO" id="GO:0004252">
    <property type="term" value="F:serine-type endopeptidase activity"/>
    <property type="evidence" value="ECO:0007669"/>
    <property type="project" value="InterPro"/>
</dbReference>
<dbReference type="FunFam" id="2.40.10.10:FF:000010">
    <property type="entry name" value="Kallikrein related peptidase 11"/>
    <property type="match status" value="1"/>
</dbReference>